<evidence type="ECO:0000256" key="6">
    <source>
        <dbReference type="ARBA" id="ARBA00022723"/>
    </source>
</evidence>
<evidence type="ECO:0000256" key="7">
    <source>
        <dbReference type="ARBA" id="ARBA00022741"/>
    </source>
</evidence>
<dbReference type="GO" id="GO:0005524">
    <property type="term" value="F:ATP binding"/>
    <property type="evidence" value="ECO:0007669"/>
    <property type="project" value="UniProtKB-UniRule"/>
</dbReference>
<keyword evidence="5 13" id="KW-0436">Ligase</keyword>
<feature type="domain" description="Biotin carboxylation" evidence="15">
    <location>
        <begin position="1"/>
        <end position="446"/>
    </location>
</feature>
<evidence type="ECO:0000256" key="8">
    <source>
        <dbReference type="ARBA" id="ARBA00022840"/>
    </source>
</evidence>
<dbReference type="SUPFAM" id="SSF56059">
    <property type="entry name" value="Glutathione synthetase ATP-binding domain-like"/>
    <property type="match status" value="1"/>
</dbReference>
<dbReference type="InterPro" id="IPR005479">
    <property type="entry name" value="CPAse_ATP-bd"/>
</dbReference>
<dbReference type="PROSITE" id="PS00867">
    <property type="entry name" value="CPSASE_2"/>
    <property type="match status" value="1"/>
</dbReference>
<evidence type="ECO:0000256" key="9">
    <source>
        <dbReference type="ARBA" id="ARBA00022842"/>
    </source>
</evidence>
<dbReference type="UniPathway" id="UPA00655">
    <property type="reaction ID" value="UER00711"/>
</dbReference>
<comment type="pathway">
    <text evidence="2 13">Lipid metabolism; malonyl-CoA biosynthesis; malonyl-CoA from acetyl-CoA: step 1/1.</text>
</comment>
<evidence type="ECO:0000256" key="1">
    <source>
        <dbReference type="ARBA" id="ARBA00003761"/>
    </source>
</evidence>
<evidence type="ECO:0000256" key="12">
    <source>
        <dbReference type="PROSITE-ProRule" id="PRU00409"/>
    </source>
</evidence>
<dbReference type="Gene3D" id="3.30.470.20">
    <property type="entry name" value="ATP-grasp fold, B domain"/>
    <property type="match status" value="1"/>
</dbReference>
<keyword evidence="8 12" id="KW-0067">ATP-binding</keyword>
<dbReference type="GO" id="GO:2001295">
    <property type="term" value="P:malonyl-CoA biosynthetic process"/>
    <property type="evidence" value="ECO:0007669"/>
    <property type="project" value="UniProtKB-UniPathway"/>
</dbReference>
<accession>A0A437S725</accession>
<comment type="function">
    <text evidence="1 13">This protein is a component of the acetyl coenzyme A carboxylase complex; first, biotin carboxylase catalyzes the carboxylation of the carrier protein and then the transcarboxylase transfers the carboxyl group to form malonyl-CoA.</text>
</comment>
<dbReference type="Pfam" id="PF02786">
    <property type="entry name" value="CPSase_L_D2"/>
    <property type="match status" value="1"/>
</dbReference>
<dbReference type="FunFam" id="3.30.1490.20:FF:000018">
    <property type="entry name" value="Biotin carboxylase"/>
    <property type="match status" value="1"/>
</dbReference>
<dbReference type="InterPro" id="IPR011054">
    <property type="entry name" value="Rudment_hybrid_motif"/>
</dbReference>
<dbReference type="PANTHER" id="PTHR48095">
    <property type="entry name" value="PYRUVATE CARBOXYLASE SUBUNIT A"/>
    <property type="match status" value="1"/>
</dbReference>
<comment type="catalytic activity">
    <reaction evidence="11 13">
        <text>N(6)-biotinyl-L-lysyl-[protein] + hydrogencarbonate + ATP = N(6)-carboxybiotinyl-L-lysyl-[protein] + ADP + phosphate + H(+)</text>
        <dbReference type="Rhea" id="RHEA:13501"/>
        <dbReference type="Rhea" id="RHEA-COMP:10505"/>
        <dbReference type="Rhea" id="RHEA-COMP:10506"/>
        <dbReference type="ChEBI" id="CHEBI:15378"/>
        <dbReference type="ChEBI" id="CHEBI:17544"/>
        <dbReference type="ChEBI" id="CHEBI:30616"/>
        <dbReference type="ChEBI" id="CHEBI:43474"/>
        <dbReference type="ChEBI" id="CHEBI:83144"/>
        <dbReference type="ChEBI" id="CHEBI:83145"/>
        <dbReference type="ChEBI" id="CHEBI:456216"/>
        <dbReference type="EC" id="6.3.4.14"/>
    </reaction>
</comment>
<evidence type="ECO:0000313" key="16">
    <source>
        <dbReference type="EMBL" id="RVU54839.1"/>
    </source>
</evidence>
<evidence type="ECO:0000256" key="4">
    <source>
        <dbReference type="ARBA" id="ARBA00013263"/>
    </source>
</evidence>
<dbReference type="NCBIfam" id="TIGR00514">
    <property type="entry name" value="accC"/>
    <property type="match status" value="1"/>
</dbReference>
<organism evidence="16 17">
    <name type="scientific">Anaerosphaera multitolerans</name>
    <dbReference type="NCBI Taxonomy" id="2487351"/>
    <lineage>
        <taxon>Bacteria</taxon>
        <taxon>Bacillati</taxon>
        <taxon>Bacillota</taxon>
        <taxon>Tissierellia</taxon>
        <taxon>Tissierellales</taxon>
        <taxon>Peptoniphilaceae</taxon>
        <taxon>Anaerosphaera</taxon>
    </lineage>
</organism>
<keyword evidence="13" id="KW-0276">Fatty acid metabolism</keyword>
<evidence type="ECO:0000256" key="3">
    <source>
        <dbReference type="ARBA" id="ARBA00011750"/>
    </source>
</evidence>
<dbReference type="NCBIfam" id="NF006367">
    <property type="entry name" value="PRK08591.1"/>
    <property type="match status" value="1"/>
</dbReference>
<protein>
    <recommendedName>
        <fullName evidence="4 13">Biotin carboxylase</fullName>
        <ecNumber evidence="4 13">6.3.4.14</ecNumber>
    </recommendedName>
    <alternativeName>
        <fullName evidence="13">Acetyl-coenzyme A carboxylase biotin carboxylase subunit A</fullName>
    </alternativeName>
</protein>
<keyword evidence="7 12" id="KW-0547">Nucleotide-binding</keyword>
<comment type="subunit">
    <text evidence="3 13">Acetyl-CoA carboxylase is a heterohexamer of biotin carboxyl carrier protein, biotin carboxylase and the two subunits of carboxyl transferase in a 2:2 complex.</text>
</comment>
<dbReference type="Proteomes" id="UP000288812">
    <property type="component" value="Unassembled WGS sequence"/>
</dbReference>
<dbReference type="InterPro" id="IPR005481">
    <property type="entry name" value="BC-like_N"/>
</dbReference>
<evidence type="ECO:0000259" key="15">
    <source>
        <dbReference type="PROSITE" id="PS50979"/>
    </source>
</evidence>
<gene>
    <name evidence="16" type="primary">accC</name>
    <name evidence="16" type="ORF">EF514_05845</name>
</gene>
<dbReference type="PROSITE" id="PS50975">
    <property type="entry name" value="ATP_GRASP"/>
    <property type="match status" value="1"/>
</dbReference>
<dbReference type="SUPFAM" id="SSF51246">
    <property type="entry name" value="Rudiment single hybrid motif"/>
    <property type="match status" value="1"/>
</dbReference>
<evidence type="ECO:0000256" key="5">
    <source>
        <dbReference type="ARBA" id="ARBA00022598"/>
    </source>
</evidence>
<dbReference type="FunFam" id="3.40.50.20:FF:000010">
    <property type="entry name" value="Propionyl-CoA carboxylase subunit alpha"/>
    <property type="match status" value="1"/>
</dbReference>
<dbReference type="EC" id="6.3.4.14" evidence="4 13"/>
<keyword evidence="13" id="KW-0275">Fatty acid biosynthesis</keyword>
<reference evidence="16 17" key="1">
    <citation type="submission" date="2018-11" db="EMBL/GenBank/DDBJ databases">
        <title>Genome sequencing and assembly of Anaerosphaera sp. nov., GS7-6-2.</title>
        <authorList>
            <person name="Rettenmaier R."/>
            <person name="Liebl W."/>
            <person name="Zverlov V."/>
        </authorList>
    </citation>
    <scope>NUCLEOTIDE SEQUENCE [LARGE SCALE GENOMIC DNA]</scope>
    <source>
        <strain evidence="16 17">GS7-6-2</strain>
    </source>
</reference>
<dbReference type="InterPro" id="IPR016185">
    <property type="entry name" value="PreATP-grasp_dom_sf"/>
</dbReference>
<name>A0A437S725_9FIRM</name>
<evidence type="ECO:0000256" key="11">
    <source>
        <dbReference type="ARBA" id="ARBA00048600"/>
    </source>
</evidence>
<dbReference type="InterPro" id="IPR051602">
    <property type="entry name" value="ACC_Biotin_Carboxylase"/>
</dbReference>
<dbReference type="SUPFAM" id="SSF52440">
    <property type="entry name" value="PreATP-grasp domain"/>
    <property type="match status" value="1"/>
</dbReference>
<evidence type="ECO:0000259" key="14">
    <source>
        <dbReference type="PROSITE" id="PS50975"/>
    </source>
</evidence>
<proteinExistence type="predicted"/>
<dbReference type="InterPro" id="IPR004549">
    <property type="entry name" value="Acetyl_CoA_COase_biotin_COase"/>
</dbReference>
<dbReference type="InterPro" id="IPR011764">
    <property type="entry name" value="Biotin_carboxylation_dom"/>
</dbReference>
<dbReference type="OrthoDB" id="9807469at2"/>
<evidence type="ECO:0000256" key="13">
    <source>
        <dbReference type="RuleBase" id="RU365063"/>
    </source>
</evidence>
<keyword evidence="13" id="KW-0444">Lipid biosynthesis</keyword>
<dbReference type="GO" id="GO:0046872">
    <property type="term" value="F:metal ion binding"/>
    <property type="evidence" value="ECO:0007669"/>
    <property type="project" value="UniProtKB-KW"/>
</dbReference>
<dbReference type="InterPro" id="IPR005482">
    <property type="entry name" value="Biotin_COase_C"/>
</dbReference>
<dbReference type="InterPro" id="IPR011761">
    <property type="entry name" value="ATP-grasp"/>
</dbReference>
<dbReference type="GO" id="GO:0004075">
    <property type="term" value="F:biotin carboxylase activity"/>
    <property type="evidence" value="ECO:0007669"/>
    <property type="project" value="UniProtKB-EC"/>
</dbReference>
<keyword evidence="6" id="KW-0479">Metal-binding</keyword>
<dbReference type="PANTHER" id="PTHR48095:SF2">
    <property type="entry name" value="BIOTIN CARBOXYLASE, CHLOROPLASTIC"/>
    <property type="match status" value="1"/>
</dbReference>
<dbReference type="PROSITE" id="PS00866">
    <property type="entry name" value="CPSASE_1"/>
    <property type="match status" value="1"/>
</dbReference>
<dbReference type="Pfam" id="PF00289">
    <property type="entry name" value="Biotin_carb_N"/>
    <property type="match status" value="1"/>
</dbReference>
<dbReference type="GO" id="GO:0006633">
    <property type="term" value="P:fatty acid biosynthetic process"/>
    <property type="evidence" value="ECO:0007669"/>
    <property type="project" value="UniProtKB-KW"/>
</dbReference>
<sequence>MIKKLLIANRGEIALRIIRSAQELQIKTVAVYSTEDVDQLHVKFADESICIGPAQSVESYLNVDNIISAALSTNCDAVAPGYGFLSENASFVKNLEEVGLKFVGPSSEIIEMMGDKIAARNLMIKNGVPVVPGSDGKVESEEEAFEIAERIGYPLLIKASGGGGGKGMRRVFRSEDLKREFNAAKSEAIAAFNNGDMYIEKLIVNPKHVEVQILADKFSNIVALGERDCSIQRKNQKMIEESPCVRLNDDKRKELYETAIRAAKACNYENAGTVEFVLDEENKFYFIEMNTRIQVEHPVTEMVTNIDLIKEQLRITSGLRLSIKQEDVKVEGCAIECRINAENPLNNFMPESGEVEFFYGPGGVNTRFDSYLYSGARVSPYYDSMLGKIIVKDKTRLGAIRKMRRALEEIIIDGVSTNQYLLYAILFDIDFIRGNYSTSFIEEKLDELLNLMEAYR</sequence>
<keyword evidence="17" id="KW-1185">Reference proteome</keyword>
<dbReference type="RefSeq" id="WP_127724492.1">
    <property type="nucleotide sequence ID" value="NZ_RLIH01000006.1"/>
</dbReference>
<evidence type="ECO:0000313" key="17">
    <source>
        <dbReference type="Proteomes" id="UP000288812"/>
    </source>
</evidence>
<dbReference type="EMBL" id="RLIH01000006">
    <property type="protein sequence ID" value="RVU54839.1"/>
    <property type="molecule type" value="Genomic_DNA"/>
</dbReference>
<dbReference type="AlphaFoldDB" id="A0A437S725"/>
<dbReference type="Pfam" id="PF02785">
    <property type="entry name" value="Biotin_carb_C"/>
    <property type="match status" value="1"/>
</dbReference>
<evidence type="ECO:0000256" key="10">
    <source>
        <dbReference type="ARBA" id="ARBA00023267"/>
    </source>
</evidence>
<comment type="caution">
    <text evidence="16">The sequence shown here is derived from an EMBL/GenBank/DDBJ whole genome shotgun (WGS) entry which is preliminary data.</text>
</comment>
<evidence type="ECO:0000256" key="2">
    <source>
        <dbReference type="ARBA" id="ARBA00004956"/>
    </source>
</evidence>
<keyword evidence="9" id="KW-0460">Magnesium</keyword>
<keyword evidence="10 13" id="KW-0092">Biotin</keyword>
<dbReference type="SMART" id="SM00878">
    <property type="entry name" value="Biotin_carb_C"/>
    <property type="match status" value="1"/>
</dbReference>
<dbReference type="PROSITE" id="PS50979">
    <property type="entry name" value="BC"/>
    <property type="match status" value="1"/>
</dbReference>
<keyword evidence="13" id="KW-0443">Lipid metabolism</keyword>
<feature type="domain" description="ATP-grasp" evidence="14">
    <location>
        <begin position="120"/>
        <end position="317"/>
    </location>
</feature>